<sequence length="193" mass="21240">MNITTKSIFSIINKNFRRQESFSEQNLIDCVSDWNGCTGGRPTFGINYVIEEQNGQFNSEFDYPYKAVDGECSFDSSKAIGHVTSLVDVVENDENDLKEVVAEYGVASVCIFANNAQFKSYAGGILDDDGCLKVNYVDHALAVVGYGTEGGIDFWIVRNSWGTSWGEDGYVRMISNRGNKCLIASIAFVAVDS</sequence>
<dbReference type="EMBL" id="JAPFFF010000002">
    <property type="protein sequence ID" value="KAK8896549.1"/>
    <property type="molecule type" value="Genomic_DNA"/>
</dbReference>
<dbReference type="InterPro" id="IPR039417">
    <property type="entry name" value="Peptidase_C1A_papain-like"/>
</dbReference>
<dbReference type="SUPFAM" id="SSF54001">
    <property type="entry name" value="Cysteine proteinases"/>
    <property type="match status" value="1"/>
</dbReference>
<comment type="caution">
    <text evidence="4">The sequence shown here is derived from an EMBL/GenBank/DDBJ whole genome shotgun (WGS) entry which is preliminary data.</text>
</comment>
<gene>
    <name evidence="4" type="ORF">M9Y10_014457</name>
</gene>
<dbReference type="PANTHER" id="PTHR12411">
    <property type="entry name" value="CYSTEINE PROTEASE FAMILY C1-RELATED"/>
    <property type="match status" value="1"/>
</dbReference>
<organism evidence="4 5">
    <name type="scientific">Tritrichomonas musculus</name>
    <dbReference type="NCBI Taxonomy" id="1915356"/>
    <lineage>
        <taxon>Eukaryota</taxon>
        <taxon>Metamonada</taxon>
        <taxon>Parabasalia</taxon>
        <taxon>Tritrichomonadida</taxon>
        <taxon>Tritrichomonadidae</taxon>
        <taxon>Tritrichomonas</taxon>
    </lineage>
</organism>
<accession>A0ABR2KZK0</accession>
<dbReference type="SMART" id="SM00645">
    <property type="entry name" value="Pept_C1"/>
    <property type="match status" value="1"/>
</dbReference>
<dbReference type="InterPro" id="IPR038765">
    <property type="entry name" value="Papain-like_cys_pep_sf"/>
</dbReference>
<dbReference type="Gene3D" id="3.90.70.10">
    <property type="entry name" value="Cysteine proteinases"/>
    <property type="match status" value="1"/>
</dbReference>
<dbReference type="InterPro" id="IPR025660">
    <property type="entry name" value="Pept_his_AS"/>
</dbReference>
<dbReference type="Proteomes" id="UP001470230">
    <property type="component" value="Unassembled WGS sequence"/>
</dbReference>
<dbReference type="PROSITE" id="PS00640">
    <property type="entry name" value="THIOL_PROTEASE_ASN"/>
    <property type="match status" value="1"/>
</dbReference>
<keyword evidence="5" id="KW-1185">Reference proteome</keyword>
<name>A0ABR2KZK0_9EUKA</name>
<evidence type="ECO:0000259" key="3">
    <source>
        <dbReference type="SMART" id="SM00645"/>
    </source>
</evidence>
<evidence type="ECO:0000313" key="5">
    <source>
        <dbReference type="Proteomes" id="UP001470230"/>
    </source>
</evidence>
<reference evidence="4 5" key="1">
    <citation type="submission" date="2024-04" db="EMBL/GenBank/DDBJ databases">
        <title>Tritrichomonas musculus Genome.</title>
        <authorList>
            <person name="Alves-Ferreira E."/>
            <person name="Grigg M."/>
            <person name="Lorenzi H."/>
            <person name="Galac M."/>
        </authorList>
    </citation>
    <scope>NUCLEOTIDE SEQUENCE [LARGE SCALE GENOMIC DNA]</scope>
    <source>
        <strain evidence="4 5">EAF2021</strain>
    </source>
</reference>
<dbReference type="InterPro" id="IPR025661">
    <property type="entry name" value="Pept_asp_AS"/>
</dbReference>
<evidence type="ECO:0000313" key="4">
    <source>
        <dbReference type="EMBL" id="KAK8896549.1"/>
    </source>
</evidence>
<dbReference type="CDD" id="cd02248">
    <property type="entry name" value="Peptidase_C1A"/>
    <property type="match status" value="1"/>
</dbReference>
<dbReference type="Pfam" id="PF00112">
    <property type="entry name" value="Peptidase_C1"/>
    <property type="match status" value="1"/>
</dbReference>
<keyword evidence="2" id="KW-1015">Disulfide bond</keyword>
<evidence type="ECO:0000256" key="1">
    <source>
        <dbReference type="ARBA" id="ARBA00008455"/>
    </source>
</evidence>
<proteinExistence type="inferred from homology"/>
<feature type="domain" description="Peptidase C1A papain C-terminal" evidence="3">
    <location>
        <begin position="3"/>
        <end position="191"/>
    </location>
</feature>
<protein>
    <recommendedName>
        <fullName evidence="3">Peptidase C1A papain C-terminal domain-containing protein</fullName>
    </recommendedName>
</protein>
<dbReference type="PROSITE" id="PS00639">
    <property type="entry name" value="THIOL_PROTEASE_HIS"/>
    <property type="match status" value="1"/>
</dbReference>
<dbReference type="InterPro" id="IPR000668">
    <property type="entry name" value="Peptidase_C1A_C"/>
</dbReference>
<comment type="similarity">
    <text evidence="1">Belongs to the peptidase C1 family.</text>
</comment>
<dbReference type="InterPro" id="IPR013128">
    <property type="entry name" value="Peptidase_C1A"/>
</dbReference>
<evidence type="ECO:0000256" key="2">
    <source>
        <dbReference type="ARBA" id="ARBA00023157"/>
    </source>
</evidence>